<protein>
    <submittedName>
        <fullName evidence="2">Uncharacterized protein</fullName>
    </submittedName>
</protein>
<gene>
    <name evidence="2" type="ORF">BRYFOR_06614</name>
</gene>
<organism evidence="2 3">
    <name type="scientific">Marvinbryantia formatexigens DSM 14469</name>
    <dbReference type="NCBI Taxonomy" id="478749"/>
    <lineage>
        <taxon>Bacteria</taxon>
        <taxon>Bacillati</taxon>
        <taxon>Bacillota</taxon>
        <taxon>Clostridia</taxon>
        <taxon>Lachnospirales</taxon>
        <taxon>Lachnospiraceae</taxon>
        <taxon>Marvinbryantia</taxon>
    </lineage>
</organism>
<comment type="caution">
    <text evidence="2">The sequence shown here is derived from an EMBL/GenBank/DDBJ whole genome shotgun (WGS) entry which is preliminary data.</text>
</comment>
<reference evidence="2" key="1">
    <citation type="submission" date="2009-07" db="EMBL/GenBank/DDBJ databases">
        <authorList>
            <person name="Weinstock G."/>
            <person name="Sodergren E."/>
            <person name="Clifton S."/>
            <person name="Fulton L."/>
            <person name="Fulton B."/>
            <person name="Courtney L."/>
            <person name="Fronick C."/>
            <person name="Harrison M."/>
            <person name="Strong C."/>
            <person name="Farmer C."/>
            <person name="Delahaunty K."/>
            <person name="Markovic C."/>
            <person name="Hall O."/>
            <person name="Minx P."/>
            <person name="Tomlinson C."/>
            <person name="Mitreva M."/>
            <person name="Nelson J."/>
            <person name="Hou S."/>
            <person name="Wollam A."/>
            <person name="Pepin K.H."/>
            <person name="Johnson M."/>
            <person name="Bhonagiri V."/>
            <person name="Nash W.E."/>
            <person name="Warren W."/>
            <person name="Chinwalla A."/>
            <person name="Mardis E.R."/>
            <person name="Wilson R.K."/>
        </authorList>
    </citation>
    <scope>NUCLEOTIDE SEQUENCE [LARGE SCALE GENOMIC DNA]</scope>
    <source>
        <strain evidence="2">DSM 14469</strain>
    </source>
</reference>
<keyword evidence="3" id="KW-1185">Reference proteome</keyword>
<dbReference type="AlphaFoldDB" id="C6LDK5"/>
<feature type="region of interest" description="Disordered" evidence="1">
    <location>
        <begin position="1"/>
        <end position="23"/>
    </location>
</feature>
<dbReference type="EMBL" id="ACCL02000006">
    <property type="protein sequence ID" value="EET61439.1"/>
    <property type="molecule type" value="Genomic_DNA"/>
</dbReference>
<accession>C6LDK5</accession>
<evidence type="ECO:0000313" key="2">
    <source>
        <dbReference type="EMBL" id="EET61439.1"/>
    </source>
</evidence>
<evidence type="ECO:0000313" key="3">
    <source>
        <dbReference type="Proteomes" id="UP000005561"/>
    </source>
</evidence>
<evidence type="ECO:0000256" key="1">
    <source>
        <dbReference type="SAM" id="MobiDB-lite"/>
    </source>
</evidence>
<dbReference type="Proteomes" id="UP000005561">
    <property type="component" value="Unassembled WGS sequence"/>
</dbReference>
<proteinExistence type="predicted"/>
<sequence>MCGRFEKYGAAGNPGAAEKTAARKIQGCGRRVWRTDNYGNRCCRH</sequence>
<name>C6LDK5_9FIRM</name>